<evidence type="ECO:0000256" key="1">
    <source>
        <dbReference type="SAM" id="MobiDB-lite"/>
    </source>
</evidence>
<dbReference type="RefSeq" id="WP_346092217.1">
    <property type="nucleotide sequence ID" value="NZ_BAABKS010000053.1"/>
</dbReference>
<gene>
    <name evidence="3" type="ORF">ACFQ34_09285</name>
</gene>
<evidence type="ECO:0000313" key="4">
    <source>
        <dbReference type="Proteomes" id="UP001597182"/>
    </source>
</evidence>
<keyword evidence="2" id="KW-0472">Membrane</keyword>
<name>A0ABW3VFH4_9PSEU</name>
<comment type="caution">
    <text evidence="3">The sequence shown here is derived from an EMBL/GenBank/DDBJ whole genome shotgun (WGS) entry which is preliminary data.</text>
</comment>
<evidence type="ECO:0000313" key="3">
    <source>
        <dbReference type="EMBL" id="MFD1233473.1"/>
    </source>
</evidence>
<keyword evidence="2" id="KW-0812">Transmembrane</keyword>
<feature type="region of interest" description="Disordered" evidence="1">
    <location>
        <begin position="1"/>
        <end position="21"/>
    </location>
</feature>
<dbReference type="EMBL" id="JBHTMB010000064">
    <property type="protein sequence ID" value="MFD1233473.1"/>
    <property type="molecule type" value="Genomic_DNA"/>
</dbReference>
<evidence type="ECO:0000256" key="2">
    <source>
        <dbReference type="SAM" id="Phobius"/>
    </source>
</evidence>
<keyword evidence="2" id="KW-1133">Transmembrane helix</keyword>
<proteinExistence type="predicted"/>
<feature type="transmembrane region" description="Helical" evidence="2">
    <location>
        <begin position="25"/>
        <end position="45"/>
    </location>
</feature>
<protein>
    <submittedName>
        <fullName evidence="3">Uncharacterized protein</fullName>
    </submittedName>
</protein>
<dbReference type="Proteomes" id="UP001597182">
    <property type="component" value="Unassembled WGS sequence"/>
</dbReference>
<reference evidence="4" key="1">
    <citation type="journal article" date="2019" name="Int. J. Syst. Evol. Microbiol.">
        <title>The Global Catalogue of Microorganisms (GCM) 10K type strain sequencing project: providing services to taxonomists for standard genome sequencing and annotation.</title>
        <authorList>
            <consortium name="The Broad Institute Genomics Platform"/>
            <consortium name="The Broad Institute Genome Sequencing Center for Infectious Disease"/>
            <person name="Wu L."/>
            <person name="Ma J."/>
        </authorList>
    </citation>
    <scope>NUCLEOTIDE SEQUENCE [LARGE SCALE GENOMIC DNA]</scope>
    <source>
        <strain evidence="4">CCUG 49018</strain>
    </source>
</reference>
<organism evidence="3 4">
    <name type="scientific">Pseudonocardia benzenivorans</name>
    <dbReference type="NCBI Taxonomy" id="228005"/>
    <lineage>
        <taxon>Bacteria</taxon>
        <taxon>Bacillati</taxon>
        <taxon>Actinomycetota</taxon>
        <taxon>Actinomycetes</taxon>
        <taxon>Pseudonocardiales</taxon>
        <taxon>Pseudonocardiaceae</taxon>
        <taxon>Pseudonocardia</taxon>
    </lineage>
</organism>
<accession>A0ABW3VFH4</accession>
<keyword evidence="4" id="KW-1185">Reference proteome</keyword>
<sequence>MSSAPSAPSDPSRHDRPPPRATAPAVAAVVASLLVLASALVVFLLRDTLTTRSVEGRPYAVASGAAGIATAGSGTTTPSRGPIAGTDPVAALTRQAAQDRSRVETFVGQWIPQISAKAPGLVVDGRTFDDAAVLADVIASRDRFPQALLLRSDDYTSFRRGGFWVTVVGTSFPTPQAANAWCDQQGLAPDDCFAKRLSHTEGPQGNTVPR</sequence>
<feature type="compositionally biased region" description="Low complexity" evidence="1">
    <location>
        <begin position="1"/>
        <end position="10"/>
    </location>
</feature>